<feature type="transmembrane region" description="Helical" evidence="1">
    <location>
        <begin position="28"/>
        <end position="52"/>
    </location>
</feature>
<comment type="caution">
    <text evidence="2">The sequence shown here is derived from an EMBL/GenBank/DDBJ whole genome shotgun (WGS) entry which is preliminary data.</text>
</comment>
<dbReference type="PANTHER" id="PTHR34219:SF1">
    <property type="entry name" value="PEPSY DOMAIN-CONTAINING PROTEIN"/>
    <property type="match status" value="1"/>
</dbReference>
<dbReference type="Proteomes" id="UP000249066">
    <property type="component" value="Unassembled WGS sequence"/>
</dbReference>
<dbReference type="InterPro" id="IPR005625">
    <property type="entry name" value="PepSY-ass_TM"/>
</dbReference>
<dbReference type="PANTHER" id="PTHR34219">
    <property type="entry name" value="IRON-REGULATED INNER MEMBRANE PROTEIN-RELATED"/>
    <property type="match status" value="1"/>
</dbReference>
<dbReference type="AlphaFoldDB" id="A0A2W5AA53"/>
<keyword evidence="1" id="KW-1133">Transmembrane helix</keyword>
<feature type="transmembrane region" description="Helical" evidence="1">
    <location>
        <begin position="410"/>
        <end position="441"/>
    </location>
</feature>
<organism evidence="2 3">
    <name type="scientific">Sphingomonas sanxanigenens</name>
    <dbReference type="NCBI Taxonomy" id="397260"/>
    <lineage>
        <taxon>Bacteria</taxon>
        <taxon>Pseudomonadati</taxon>
        <taxon>Pseudomonadota</taxon>
        <taxon>Alphaproteobacteria</taxon>
        <taxon>Sphingomonadales</taxon>
        <taxon>Sphingomonadaceae</taxon>
        <taxon>Sphingomonas</taxon>
    </lineage>
</organism>
<feature type="transmembrane region" description="Helical" evidence="1">
    <location>
        <begin position="195"/>
        <end position="216"/>
    </location>
</feature>
<gene>
    <name evidence="2" type="ORF">DI623_03145</name>
</gene>
<keyword evidence="1" id="KW-0812">Transmembrane</keyword>
<dbReference type="Pfam" id="PF03929">
    <property type="entry name" value="PepSY_TM"/>
    <property type="match status" value="1"/>
</dbReference>
<evidence type="ECO:0000256" key="1">
    <source>
        <dbReference type="SAM" id="Phobius"/>
    </source>
</evidence>
<reference evidence="2 3" key="1">
    <citation type="submission" date="2017-08" db="EMBL/GenBank/DDBJ databases">
        <title>Infants hospitalized years apart are colonized by the same room-sourced microbial strains.</title>
        <authorList>
            <person name="Brooks B."/>
            <person name="Olm M.R."/>
            <person name="Firek B.A."/>
            <person name="Baker R."/>
            <person name="Thomas B.C."/>
            <person name="Morowitz M.J."/>
            <person name="Banfield J.F."/>
        </authorList>
    </citation>
    <scope>NUCLEOTIDE SEQUENCE [LARGE SCALE GENOMIC DNA]</scope>
    <source>
        <strain evidence="2">S2_018_000_R2_101</strain>
    </source>
</reference>
<keyword evidence="1" id="KW-0472">Membrane</keyword>
<accession>A0A2W5AA53</accession>
<sequence>MACIAPARPAPPNRGAGTDSIYRSVWRWHFYAGLAVLPFMLWLAVTGGLYLYKPEIEAMVYARWSHVAPSGAPLPIDEIATAVERQSHARIVQVMRPADPAASWRMTLKQTDGRRRLAFVDPYRGVVLGETCDGGIMQTVRDLHSLIITGPIGSAVIEIVAGWAVILVLSGLYLWWPRRGGPVLGLRGRPGGRLFWRDLHASVGLITAAVILFLAITGMPWTGVAGEHLQAWVVAHGFGRPVSPGSDRWKVAKNHDHDVRQSLPWSMQAAPQPEGHRGGNIGPARAAAVAIAKGLKPPWTMTLPGTPEAPYVISQIIARADDARVLYIDASDGRLLQDARYAGFGAGARAIEWGIAVHQGQQYGAPNRLLMLGGCLSIVLLVLTAPVLWWKRRRNGRLEAPPRATDPRKVRSVAMIMVLAGLLFPLTGLSMLVALCGEWLWGYRRKAVR</sequence>
<name>A0A2W5AA53_9SPHN</name>
<feature type="transmembrane region" description="Helical" evidence="1">
    <location>
        <begin position="146"/>
        <end position="175"/>
    </location>
</feature>
<evidence type="ECO:0000313" key="2">
    <source>
        <dbReference type="EMBL" id="PZO91414.1"/>
    </source>
</evidence>
<protein>
    <submittedName>
        <fullName evidence="2">PepSY domain-containing protein</fullName>
    </submittedName>
</protein>
<proteinExistence type="predicted"/>
<evidence type="ECO:0000313" key="3">
    <source>
        <dbReference type="Proteomes" id="UP000249066"/>
    </source>
</evidence>
<feature type="transmembrane region" description="Helical" evidence="1">
    <location>
        <begin position="369"/>
        <end position="390"/>
    </location>
</feature>
<dbReference type="EMBL" id="QFNN01000009">
    <property type="protein sequence ID" value="PZO91414.1"/>
    <property type="molecule type" value="Genomic_DNA"/>
</dbReference>